<dbReference type="Gene3D" id="3.40.50.10540">
    <property type="entry name" value="Crotonobetainyl-coa:carnitine coa-transferase, domain 1"/>
    <property type="match status" value="2"/>
</dbReference>
<evidence type="ECO:0000256" key="1">
    <source>
        <dbReference type="ARBA" id="ARBA00008383"/>
    </source>
</evidence>
<evidence type="ECO:0000313" key="4">
    <source>
        <dbReference type="EMBL" id="GAA4990834.1"/>
    </source>
</evidence>
<protein>
    <submittedName>
        <fullName evidence="4">CoA transferase</fullName>
    </submittedName>
</protein>
<accession>A0ABP9I9A2</accession>
<comment type="similarity">
    <text evidence="1">Belongs to the CoA-transferase III family.</text>
</comment>
<dbReference type="SUPFAM" id="SSF89796">
    <property type="entry name" value="CoA-transferase family III (CaiB/BaiF)"/>
    <property type="match status" value="2"/>
</dbReference>
<dbReference type="GO" id="GO:0016740">
    <property type="term" value="F:transferase activity"/>
    <property type="evidence" value="ECO:0007669"/>
    <property type="project" value="UniProtKB-KW"/>
</dbReference>
<name>A0ABP9I9A2_9ACTN</name>
<dbReference type="InterPro" id="IPR003673">
    <property type="entry name" value="CoA-Trfase_fam_III"/>
</dbReference>
<evidence type="ECO:0000313" key="5">
    <source>
        <dbReference type="Proteomes" id="UP001500466"/>
    </source>
</evidence>
<dbReference type="EMBL" id="BAABHS010000041">
    <property type="protein sequence ID" value="GAA4990834.1"/>
    <property type="molecule type" value="Genomic_DNA"/>
</dbReference>
<dbReference type="RefSeq" id="WP_345680152.1">
    <property type="nucleotide sequence ID" value="NZ_BAABHS010000041.1"/>
</dbReference>
<keyword evidence="5" id="KW-1185">Reference proteome</keyword>
<proteinExistence type="inferred from homology"/>
<evidence type="ECO:0000256" key="3">
    <source>
        <dbReference type="SAM" id="MobiDB-lite"/>
    </source>
</evidence>
<dbReference type="PANTHER" id="PTHR48228:SF6">
    <property type="entry name" value="L-CARNITINE COA-TRANSFERASE"/>
    <property type="match status" value="1"/>
</dbReference>
<evidence type="ECO:0000256" key="2">
    <source>
        <dbReference type="ARBA" id="ARBA00022679"/>
    </source>
</evidence>
<organism evidence="4 5">
    <name type="scientific">Yinghuangia aomiensis</name>
    <dbReference type="NCBI Taxonomy" id="676205"/>
    <lineage>
        <taxon>Bacteria</taxon>
        <taxon>Bacillati</taxon>
        <taxon>Actinomycetota</taxon>
        <taxon>Actinomycetes</taxon>
        <taxon>Kitasatosporales</taxon>
        <taxon>Streptomycetaceae</taxon>
        <taxon>Yinghuangia</taxon>
    </lineage>
</organism>
<keyword evidence="2 4" id="KW-0808">Transferase</keyword>
<dbReference type="InterPro" id="IPR050509">
    <property type="entry name" value="CoA-transferase_III"/>
</dbReference>
<sequence>MADYRVIEVTRGLAGAYAGKLLVDAGATVARATLPDHGDPVFRSTGIGVHTDEEDSALFRYLHAGKQRLRPATGNVPIPAAWTRGADIVIEDLGPSEVCTAQLRESHPKLVVVSISPFGHTGPWAKRPANEFILQALSGSTGGRGVPEGIPMQCGAQLGAWAAGGYAAVAAMSVARRVRRGGAGDHVDVSMLEAMLLTQNPFGYVAAQLTIEPEESPARLVETPSVEPTKNGFVGFCTVTAQQFQDFLVMIERPDLLDDAELASASGRRRRRKEFSTAVHTWTTAHTTEEILELADALRIPAVPLTTADRLVNLPHFRERGVFVPNPHGFLQPRVPYKLGDTPSPPVRRTPAPEEAGSTPAWPERNDASVRSARSGPDRGLPLQGLRVVDLTAFWAGPSATHLLALLGAEVVKVESTRRPDPMRFTTARRDVARWWEYGPVFYGANAGKQGITLDLTHDQGRRLLSELVKRSDIVIENFTPRVLDHLGIGADRLRTWNPHAVIVRMPAFGLDGPWRDRPGFAQTMEQVGGLASVTGDPDLPPMLPRASDPIAGIHAVIATLCALEQRDRTDDGCLVEVPMIETVLNVGAQAIVEYSAYGIAAERRANRSPHAAPQGVYACQGDENWIALSVENDDQWRALHALIGGPELPSAEDRHRGHDDLDARLGGWFARQALAAAVECLLAAGIPAAAVHSPATAASHPHLAARGFLEHIEHPLAGHLDLPGAPFRFAARRTAPWLSGPPPTLGQDNNAVLGGLLGLSPQELEELRALGIVGNDLS</sequence>
<dbReference type="Proteomes" id="UP001500466">
    <property type="component" value="Unassembled WGS sequence"/>
</dbReference>
<dbReference type="Pfam" id="PF02515">
    <property type="entry name" value="CoA_transf_3"/>
    <property type="match status" value="2"/>
</dbReference>
<dbReference type="Gene3D" id="3.30.1540.10">
    <property type="entry name" value="formyl-coa transferase, domain 3"/>
    <property type="match status" value="2"/>
</dbReference>
<feature type="region of interest" description="Disordered" evidence="3">
    <location>
        <begin position="334"/>
        <end position="377"/>
    </location>
</feature>
<gene>
    <name evidence="4" type="ORF">GCM10023205_73200</name>
</gene>
<dbReference type="InterPro" id="IPR044855">
    <property type="entry name" value="CoA-Trfase_III_dom3_sf"/>
</dbReference>
<comment type="caution">
    <text evidence="4">The sequence shown here is derived from an EMBL/GenBank/DDBJ whole genome shotgun (WGS) entry which is preliminary data.</text>
</comment>
<reference evidence="5" key="1">
    <citation type="journal article" date="2019" name="Int. J. Syst. Evol. Microbiol.">
        <title>The Global Catalogue of Microorganisms (GCM) 10K type strain sequencing project: providing services to taxonomists for standard genome sequencing and annotation.</title>
        <authorList>
            <consortium name="The Broad Institute Genomics Platform"/>
            <consortium name="The Broad Institute Genome Sequencing Center for Infectious Disease"/>
            <person name="Wu L."/>
            <person name="Ma J."/>
        </authorList>
    </citation>
    <scope>NUCLEOTIDE SEQUENCE [LARGE SCALE GENOMIC DNA]</scope>
    <source>
        <strain evidence="5">JCM 17986</strain>
    </source>
</reference>
<dbReference type="InterPro" id="IPR023606">
    <property type="entry name" value="CoA-Trfase_III_dom_1_sf"/>
</dbReference>
<dbReference type="PANTHER" id="PTHR48228">
    <property type="entry name" value="SUCCINYL-COA--D-CITRAMALATE COA-TRANSFERASE"/>
    <property type="match status" value="1"/>
</dbReference>